<accession>Q9LIS4</accession>
<sequence>MGHRRFLPQNLNFRKDKQHLDGCVERKNAPIKPVGTVIHQQFENIDVILGKNVDKLERRAGVEARKNNKGKSKDNLSARKDLQEFDIRQELWSDENRKYLPVSFVVTDLCRLFREIRSKVLDL</sequence>
<reference evidence="1" key="1">
    <citation type="journal article" date="2000" name="DNA Res.">
        <title>Structural analysis of Arabidopsis thaliana chromosome 3. II. Sequence features of the 4,251,695 bp regions covered by 90 P1, TAC and BAC clones.</title>
        <authorList>
            <person name="Nakamura Y."/>
        </authorList>
    </citation>
    <scope>NUCLEOTIDE SEQUENCE [LARGE SCALE GENOMIC DNA]</scope>
</reference>
<evidence type="ECO:0000313" key="1">
    <source>
        <dbReference type="EMBL" id="BAB01479.1"/>
    </source>
</evidence>
<name>Q9LIS4_ARATH</name>
<dbReference type="EMBL" id="AP000411">
    <property type="protein sequence ID" value="BAB01479.1"/>
    <property type="status" value="JOINED"/>
    <property type="molecule type" value="Genomic_DNA"/>
</dbReference>
<proteinExistence type="predicted"/>
<protein>
    <submittedName>
        <fullName evidence="1">Uncharacterized protein</fullName>
    </submittedName>
</protein>
<reference key="2">
    <citation type="journal article" date="2000" name="Nature">
        <title>Sequence and analysis of chromosome 3 of the plant Arabidopsis thaliana.</title>
        <authorList>
            <consortium name="European Union Chromosome 3 Arabidopsis Sequencing Consortium"/>
            <consortium name="Institute for Genomic Research"/>
            <consortium name="Kazusa DNA Research Institute"/>
            <person name="Salanoubat M."/>
            <person name="Lemcke K."/>
            <person name="Rieger M."/>
            <person name="Ansorge W."/>
            <person name="Unseld M."/>
            <person name="Fartmann B."/>
            <person name="Valle G."/>
            <person name="Blocker H."/>
            <person name="Perez-Alonso M."/>
            <person name="Obermaier B."/>
            <person name="Delseny M."/>
            <person name="Boutry M."/>
            <person name="Grivell L.A."/>
            <person name="Mache R."/>
            <person name="Puigdomenech P."/>
            <person name="De Simone V."/>
            <person name="Choisne N."/>
            <person name="Artiguenave F."/>
            <person name="Robert C."/>
            <person name="Brottier P."/>
            <person name="Wincker P."/>
            <person name="Cattolico L."/>
            <person name="Weissenbach J."/>
            <person name="Saurin W."/>
            <person name="Quetier F."/>
            <person name="Schafer M."/>
            <person name="Muller-Auer S."/>
            <person name="Gabel C."/>
            <person name="Fuchs M."/>
            <person name="Benes V."/>
            <person name="Wurmbach E."/>
            <person name="Drzonek H."/>
            <person name="Erfle H."/>
            <person name="Jordan N."/>
            <person name="Bangert S."/>
            <person name="Wiedelmann R."/>
            <person name="Kranz H."/>
            <person name="Voss H."/>
            <person name="Holland R."/>
            <person name="Brandt P."/>
            <person name="Nyakatura G."/>
            <person name="Vezzi A."/>
            <person name="D'Angelo M."/>
            <person name="Pallavicini A."/>
            <person name="Toppo S."/>
            <person name="Simionati B."/>
            <person name="Conrad A."/>
            <person name="Hornischer K."/>
            <person name="Kauer G."/>
            <person name="Lohnert T.H."/>
            <person name="Nordsiek G."/>
            <person name="Reichelt J."/>
            <person name="Scharfe M."/>
            <person name="Schon O."/>
            <person name="Bargues M."/>
            <person name="Terol J."/>
            <person name="Climent J."/>
            <person name="Navarro P."/>
            <person name="Collado C."/>
            <person name="Perez-Perez A."/>
            <person name="Ottenwalder B."/>
            <person name="Duchemin D."/>
            <person name="Cooke R."/>
            <person name="Laudie M."/>
            <person name="Berger-Llauro C."/>
            <person name="Purnelle B."/>
            <person name="Masuy D."/>
            <person name="de Haan M."/>
            <person name="Maarse A.C."/>
            <person name="Alcaraz J.P."/>
            <person name="Cottet A."/>
            <person name="Casacuberta E."/>
            <person name="Monfort A."/>
            <person name="Argiriou A."/>
            <person name="flores M."/>
            <person name="Liguori R."/>
            <person name="Vitale D."/>
            <person name="Mannhaupt G."/>
            <person name="Haase D."/>
            <person name="Schoof H."/>
            <person name="Rudd S."/>
            <person name="Zaccaria P."/>
            <person name="Mewes H.W."/>
            <person name="Mayer K.F."/>
            <person name="Kaul S."/>
            <person name="Town C.D."/>
            <person name="Koo H.L."/>
            <person name="Tallon L.J."/>
            <person name="Jenkins J."/>
            <person name="Rooney T."/>
            <person name="Rizzo M."/>
            <person name="Walts A."/>
            <person name="Utterback T."/>
            <person name="Fujii C.Y."/>
            <person name="Shea T.P."/>
            <person name="Creasy T.H."/>
            <person name="Haas B."/>
            <person name="Maiti R."/>
            <person name="Wu D."/>
            <person name="Peterson J."/>
            <person name="Van Aken S."/>
            <person name="Pai G."/>
            <person name="Militscher J."/>
            <person name="Sellers P."/>
            <person name="Gill J.E."/>
            <person name="Feldblyum T.V."/>
            <person name="Preuss D."/>
            <person name="Lin X."/>
            <person name="Nierman W.C."/>
            <person name="Salzberg S.L."/>
            <person name="White O."/>
            <person name="Venter J.C."/>
            <person name="Fraser C.M."/>
            <person name="Kaneko T."/>
            <person name="Nakamura Y."/>
            <person name="Sato S."/>
            <person name="Kato T."/>
            <person name="Asamizu E."/>
            <person name="Sasamoto S."/>
            <person name="Kimura T."/>
            <person name="Idesawa K."/>
            <person name="Kawashima K."/>
            <person name="Kishida Y."/>
            <person name="Kiyokawa C."/>
            <person name="Kohara M."/>
            <person name="Matsumoto M."/>
            <person name="Matsuno A."/>
            <person name="Muraki A."/>
            <person name="Nakayama S."/>
            <person name="Nakazaki N."/>
            <person name="Shinpo S."/>
            <person name="Takeuchi C."/>
            <person name="Wada T."/>
            <person name="Watanabe A."/>
            <person name="Yamada M."/>
            <person name="Yasuda M."/>
            <person name="Tabata S."/>
        </authorList>
    </citation>
    <scope>NUCLEOTIDE SEQUENCE [LARGE SCALE GENOMIC DNA]</scope>
    <source>
        <strain>cv. Columbia</strain>
    </source>
</reference>
<dbReference type="AlphaFoldDB" id="Q9LIS4"/>
<dbReference type="EMBL" id="AP001296">
    <property type="protein sequence ID" value="BAB01479.1"/>
    <property type="molecule type" value="Genomic_DNA"/>
</dbReference>
<organism evidence="1">
    <name type="scientific">Arabidopsis thaliana</name>
    <name type="common">Mouse-ear cress</name>
    <dbReference type="NCBI Taxonomy" id="3702"/>
    <lineage>
        <taxon>Eukaryota</taxon>
        <taxon>Viridiplantae</taxon>
        <taxon>Streptophyta</taxon>
        <taxon>Embryophyta</taxon>
        <taxon>Tracheophyta</taxon>
        <taxon>Spermatophyta</taxon>
        <taxon>Magnoliopsida</taxon>
        <taxon>eudicotyledons</taxon>
        <taxon>Gunneridae</taxon>
        <taxon>Pentapetalae</taxon>
        <taxon>rosids</taxon>
        <taxon>malvids</taxon>
        <taxon>Brassicales</taxon>
        <taxon>Brassicaceae</taxon>
        <taxon>Camelineae</taxon>
        <taxon>Arabidopsis</taxon>
    </lineage>
</organism>